<sequence length="238" mass="26576">MGMLQIYNILIYQPLFNLLVWLYTVIPGQDVGVAIVLLTIIVKIIFYPLSLQSIRSQKALQTLQPKLDALKKTHSDNKEALARATMELYKTEKVNPLSSCLPLLIQLPVFIALYQVLRQGLGTTDFSALYPFVANPGALHTLSFGVLNLAAPSIALAVLAGAAQFWQSKMLVHTRQPRVEGAKDESMTAIMNKQMLYVMPAMTVFIGWRLPAGLTLYWLVTTALTALQQLWMFRKKPA</sequence>
<dbReference type="AlphaFoldDB" id="A0A1F7UFG9"/>
<keyword evidence="4 9" id="KW-0812">Transmembrane</keyword>
<evidence type="ECO:0000256" key="7">
    <source>
        <dbReference type="ARBA" id="ARBA00023136"/>
    </source>
</evidence>
<feature type="domain" description="Membrane insertase YidC/Oxa/ALB C-terminal" evidence="11">
    <location>
        <begin position="32"/>
        <end position="232"/>
    </location>
</feature>
<evidence type="ECO:0000313" key="13">
    <source>
        <dbReference type="Proteomes" id="UP000176604"/>
    </source>
</evidence>
<evidence type="ECO:0000256" key="3">
    <source>
        <dbReference type="ARBA" id="ARBA00022475"/>
    </source>
</evidence>
<keyword evidence="8" id="KW-0143">Chaperone</keyword>
<keyword evidence="7 10" id="KW-0472">Membrane</keyword>
<evidence type="ECO:0000256" key="6">
    <source>
        <dbReference type="ARBA" id="ARBA00022989"/>
    </source>
</evidence>
<comment type="similarity">
    <text evidence="9">Belongs to the OXA1/ALB3/YidC family.</text>
</comment>
<keyword evidence="3" id="KW-1003">Cell membrane</keyword>
<evidence type="ECO:0000313" key="12">
    <source>
        <dbReference type="EMBL" id="OGL77011.1"/>
    </source>
</evidence>
<evidence type="ECO:0000256" key="8">
    <source>
        <dbReference type="ARBA" id="ARBA00023186"/>
    </source>
</evidence>
<dbReference type="GO" id="GO:0051205">
    <property type="term" value="P:protein insertion into membrane"/>
    <property type="evidence" value="ECO:0007669"/>
    <property type="project" value="TreeGrafter"/>
</dbReference>
<evidence type="ECO:0000259" key="11">
    <source>
        <dbReference type="Pfam" id="PF02096"/>
    </source>
</evidence>
<dbReference type="EMBL" id="MGEF01000068">
    <property type="protein sequence ID" value="OGL77011.1"/>
    <property type="molecule type" value="Genomic_DNA"/>
</dbReference>
<proteinExistence type="inferred from homology"/>
<feature type="transmembrane region" description="Helical" evidence="10">
    <location>
        <begin position="214"/>
        <end position="233"/>
    </location>
</feature>
<dbReference type="PANTHER" id="PTHR12428">
    <property type="entry name" value="OXA1"/>
    <property type="match status" value="1"/>
</dbReference>
<reference evidence="12 13" key="1">
    <citation type="journal article" date="2016" name="Nat. Commun.">
        <title>Thousands of microbial genomes shed light on interconnected biogeochemical processes in an aquifer system.</title>
        <authorList>
            <person name="Anantharaman K."/>
            <person name="Brown C.T."/>
            <person name="Hug L.A."/>
            <person name="Sharon I."/>
            <person name="Castelle C.J."/>
            <person name="Probst A.J."/>
            <person name="Thomas B.C."/>
            <person name="Singh A."/>
            <person name="Wilkins M.J."/>
            <person name="Karaoz U."/>
            <person name="Brodie E.L."/>
            <person name="Williams K.H."/>
            <person name="Hubbard S.S."/>
            <person name="Banfield J.F."/>
        </authorList>
    </citation>
    <scope>NUCLEOTIDE SEQUENCE [LARGE SCALE GENOMIC DNA]</scope>
</reference>
<dbReference type="STRING" id="1802397.A3J43_04030"/>
<feature type="transmembrane region" description="Helical" evidence="10">
    <location>
        <begin position="96"/>
        <end position="117"/>
    </location>
</feature>
<accession>A0A1F7UFG9</accession>
<organism evidence="12 13">
    <name type="scientific">Candidatus Uhrbacteria bacterium RIFCSPHIGHO2_12_FULL_54_23</name>
    <dbReference type="NCBI Taxonomy" id="1802397"/>
    <lineage>
        <taxon>Bacteria</taxon>
        <taxon>Candidatus Uhriibacteriota</taxon>
    </lineage>
</organism>
<keyword evidence="2" id="KW-0813">Transport</keyword>
<protein>
    <recommendedName>
        <fullName evidence="11">Membrane insertase YidC/Oxa/ALB C-terminal domain-containing protein</fullName>
    </recommendedName>
</protein>
<dbReference type="GO" id="GO:0005886">
    <property type="term" value="C:plasma membrane"/>
    <property type="evidence" value="ECO:0007669"/>
    <property type="project" value="UniProtKB-SubCell"/>
</dbReference>
<comment type="caution">
    <text evidence="12">The sequence shown here is derived from an EMBL/GenBank/DDBJ whole genome shotgun (WGS) entry which is preliminary data.</text>
</comment>
<gene>
    <name evidence="12" type="ORF">A3J43_04030</name>
</gene>
<evidence type="ECO:0000256" key="4">
    <source>
        <dbReference type="ARBA" id="ARBA00022692"/>
    </source>
</evidence>
<dbReference type="InterPro" id="IPR028055">
    <property type="entry name" value="YidC/Oxa/ALB_C"/>
</dbReference>
<dbReference type="InterPro" id="IPR047196">
    <property type="entry name" value="YidC_ALB_C"/>
</dbReference>
<dbReference type="Proteomes" id="UP000176604">
    <property type="component" value="Unassembled WGS sequence"/>
</dbReference>
<dbReference type="Pfam" id="PF02096">
    <property type="entry name" value="60KD_IMP"/>
    <property type="match status" value="1"/>
</dbReference>
<dbReference type="GO" id="GO:0015031">
    <property type="term" value="P:protein transport"/>
    <property type="evidence" value="ECO:0007669"/>
    <property type="project" value="UniProtKB-KW"/>
</dbReference>
<dbReference type="CDD" id="cd20070">
    <property type="entry name" value="5TM_YidC_Alb3"/>
    <property type="match status" value="1"/>
</dbReference>
<name>A0A1F7UFG9_9BACT</name>
<dbReference type="NCBIfam" id="TIGR03592">
    <property type="entry name" value="yidC_oxa1_cterm"/>
    <property type="match status" value="1"/>
</dbReference>
<evidence type="ECO:0000256" key="5">
    <source>
        <dbReference type="ARBA" id="ARBA00022927"/>
    </source>
</evidence>
<keyword evidence="6 10" id="KW-1133">Transmembrane helix</keyword>
<evidence type="ECO:0000256" key="2">
    <source>
        <dbReference type="ARBA" id="ARBA00022448"/>
    </source>
</evidence>
<evidence type="ECO:0000256" key="1">
    <source>
        <dbReference type="ARBA" id="ARBA00004651"/>
    </source>
</evidence>
<dbReference type="PANTHER" id="PTHR12428:SF65">
    <property type="entry name" value="CYTOCHROME C OXIDASE ASSEMBLY PROTEIN COX18, MITOCHONDRIAL"/>
    <property type="match status" value="1"/>
</dbReference>
<dbReference type="GO" id="GO:0032977">
    <property type="term" value="F:membrane insertase activity"/>
    <property type="evidence" value="ECO:0007669"/>
    <property type="project" value="InterPro"/>
</dbReference>
<feature type="transmembrane region" description="Helical" evidence="10">
    <location>
        <begin position="7"/>
        <end position="26"/>
    </location>
</feature>
<evidence type="ECO:0000256" key="10">
    <source>
        <dbReference type="SAM" id="Phobius"/>
    </source>
</evidence>
<keyword evidence="5" id="KW-0653">Protein transport</keyword>
<feature type="transmembrane region" description="Helical" evidence="10">
    <location>
        <begin position="137"/>
        <end position="166"/>
    </location>
</feature>
<evidence type="ECO:0000256" key="9">
    <source>
        <dbReference type="RuleBase" id="RU003945"/>
    </source>
</evidence>
<comment type="subcellular location">
    <subcellularLocation>
        <location evidence="1">Cell membrane</location>
        <topology evidence="1">Multi-pass membrane protein</topology>
    </subcellularLocation>
    <subcellularLocation>
        <location evidence="9">Membrane</location>
        <topology evidence="9">Multi-pass membrane protein</topology>
    </subcellularLocation>
</comment>
<dbReference type="InterPro" id="IPR001708">
    <property type="entry name" value="YidC/ALB3/OXA1/COX18"/>
</dbReference>
<feature type="transmembrane region" description="Helical" evidence="10">
    <location>
        <begin position="32"/>
        <end position="51"/>
    </location>
</feature>